<sequence>MDNENTMMLTILLTLASVEYARTELVGGILLPHGDFAYDPTFFRPNIDKRVAANRIATASREAGKWLVDIVRPEIIILSTPHGIKLDNDFGIYMNDKGAGFATIGGDVIGNSTYKKEYNVSMDIEMDLELSKDLLSSLNDKNVSGIYSFSEATPIILNWGEIIPLLLLPEGQKPYKHIIWSHPERRYDHATEMVPELLEIGQELANWIESRSERIAVIISGDLSHTHQPDGPYGYSNASSIFDKALERWASQPYLNANALLETAKGLQLKAMSCGFTGYIMWHGMLSAKSISTSVVYANLNVTYYGMMAAAFGFGVGFEPTMSHL</sequence>
<accession>A0AAD2CDG4</accession>
<protein>
    <recommendedName>
        <fullName evidence="2">Extradiol ring-cleavage dioxygenase class III enzyme subunit B domain-containing protein</fullName>
    </recommendedName>
</protein>
<dbReference type="EMBL" id="CAKOGP040000113">
    <property type="protein sequence ID" value="CAJ1930853.1"/>
    <property type="molecule type" value="Genomic_DNA"/>
</dbReference>
<dbReference type="Gene3D" id="3.40.830.10">
    <property type="entry name" value="LigB-like"/>
    <property type="match status" value="1"/>
</dbReference>
<organism evidence="3 4">
    <name type="scientific">Cylindrotheca closterium</name>
    <dbReference type="NCBI Taxonomy" id="2856"/>
    <lineage>
        <taxon>Eukaryota</taxon>
        <taxon>Sar</taxon>
        <taxon>Stramenopiles</taxon>
        <taxon>Ochrophyta</taxon>
        <taxon>Bacillariophyta</taxon>
        <taxon>Bacillariophyceae</taxon>
        <taxon>Bacillariophycidae</taxon>
        <taxon>Bacillariales</taxon>
        <taxon>Bacillariaceae</taxon>
        <taxon>Cylindrotheca</taxon>
    </lineage>
</organism>
<dbReference type="AlphaFoldDB" id="A0AAD2CDG4"/>
<dbReference type="GO" id="GO:0008198">
    <property type="term" value="F:ferrous iron binding"/>
    <property type="evidence" value="ECO:0007669"/>
    <property type="project" value="InterPro"/>
</dbReference>
<evidence type="ECO:0000256" key="1">
    <source>
        <dbReference type="SAM" id="SignalP"/>
    </source>
</evidence>
<proteinExistence type="predicted"/>
<dbReference type="GO" id="GO:0016702">
    <property type="term" value="F:oxidoreductase activity, acting on single donors with incorporation of molecular oxygen, incorporation of two atoms of oxygen"/>
    <property type="evidence" value="ECO:0007669"/>
    <property type="project" value="UniProtKB-ARBA"/>
</dbReference>
<dbReference type="Pfam" id="PF02900">
    <property type="entry name" value="LigB"/>
    <property type="match status" value="1"/>
</dbReference>
<evidence type="ECO:0000259" key="2">
    <source>
        <dbReference type="Pfam" id="PF02900"/>
    </source>
</evidence>
<name>A0AAD2CDG4_9STRA</name>
<comment type="caution">
    <text evidence="3">The sequence shown here is derived from an EMBL/GenBank/DDBJ whole genome shotgun (WGS) entry which is preliminary data.</text>
</comment>
<evidence type="ECO:0000313" key="3">
    <source>
        <dbReference type="EMBL" id="CAJ1930853.1"/>
    </source>
</evidence>
<dbReference type="Proteomes" id="UP001295423">
    <property type="component" value="Unassembled WGS sequence"/>
</dbReference>
<feature type="domain" description="Extradiol ring-cleavage dioxygenase class III enzyme subunit B" evidence="2">
    <location>
        <begin position="60"/>
        <end position="313"/>
    </location>
</feature>
<dbReference type="SUPFAM" id="SSF53213">
    <property type="entry name" value="LigB-like"/>
    <property type="match status" value="1"/>
</dbReference>
<keyword evidence="4" id="KW-1185">Reference proteome</keyword>
<dbReference type="InterPro" id="IPR004183">
    <property type="entry name" value="Xdiol_dOase_suB"/>
</dbReference>
<feature type="signal peptide" evidence="1">
    <location>
        <begin position="1"/>
        <end position="23"/>
    </location>
</feature>
<reference evidence="3" key="1">
    <citation type="submission" date="2023-08" db="EMBL/GenBank/DDBJ databases">
        <authorList>
            <person name="Audoor S."/>
            <person name="Bilcke G."/>
        </authorList>
    </citation>
    <scope>NUCLEOTIDE SEQUENCE</scope>
</reference>
<evidence type="ECO:0000313" key="4">
    <source>
        <dbReference type="Proteomes" id="UP001295423"/>
    </source>
</evidence>
<gene>
    <name evidence="3" type="ORF">CYCCA115_LOCUS2120</name>
</gene>
<feature type="chain" id="PRO_5042029761" description="Extradiol ring-cleavage dioxygenase class III enzyme subunit B domain-containing protein" evidence="1">
    <location>
        <begin position="24"/>
        <end position="325"/>
    </location>
</feature>
<keyword evidence="1" id="KW-0732">Signal</keyword>